<dbReference type="AlphaFoldDB" id="A0A540WVD6"/>
<reference evidence="1 2" key="1">
    <citation type="submission" date="2019-06" db="EMBL/GenBank/DDBJ databases">
        <authorList>
            <person name="Livingstone P."/>
            <person name="Whitworth D."/>
        </authorList>
    </citation>
    <scope>NUCLEOTIDE SEQUENCE [LARGE SCALE GENOMIC DNA]</scope>
    <source>
        <strain evidence="1 2">AM401</strain>
    </source>
</reference>
<sequence length="150" mass="16684">MMLMLVVLLVGFVSAVVVVLSMNRPAGQGESKRSELEVCQHCGQARELLDEEMDDLHLNDEQRRQEQSGAVDYHVWWCGSCEDGVVTRNSRFIQTVGVCRACSGRAEQSMRTVVPATAARGGELQVELACQGCGHLQRFWRYTPRASLAK</sequence>
<proteinExistence type="predicted"/>
<evidence type="ECO:0000313" key="1">
    <source>
        <dbReference type="EMBL" id="TQF12956.1"/>
    </source>
</evidence>
<keyword evidence="2" id="KW-1185">Reference proteome</keyword>
<name>A0A540WVD6_9BACT</name>
<dbReference type="RefSeq" id="WP_141645338.1">
    <property type="nucleotide sequence ID" value="NZ_VIFM01000118.1"/>
</dbReference>
<accession>A0A540WVD6</accession>
<organism evidence="1 2">
    <name type="scientific">Myxococcus llanfairpwllgwyngyllgogerychwyrndrobwllllantysiliogogogochensis</name>
    <dbReference type="NCBI Taxonomy" id="2590453"/>
    <lineage>
        <taxon>Bacteria</taxon>
        <taxon>Pseudomonadati</taxon>
        <taxon>Myxococcota</taxon>
        <taxon>Myxococcia</taxon>
        <taxon>Myxococcales</taxon>
        <taxon>Cystobacterineae</taxon>
        <taxon>Myxococcaceae</taxon>
        <taxon>Myxococcus</taxon>
    </lineage>
</organism>
<gene>
    <name evidence="1" type="ORF">FJV41_26465</name>
</gene>
<dbReference type="EMBL" id="VIFM01000118">
    <property type="protein sequence ID" value="TQF12956.1"/>
    <property type="molecule type" value="Genomic_DNA"/>
</dbReference>
<comment type="caution">
    <text evidence="1">The sequence shown here is derived from an EMBL/GenBank/DDBJ whole genome shotgun (WGS) entry which is preliminary data.</text>
</comment>
<dbReference type="Proteomes" id="UP000315369">
    <property type="component" value="Unassembled WGS sequence"/>
</dbReference>
<dbReference type="OrthoDB" id="9810918at2"/>
<evidence type="ECO:0000313" key="2">
    <source>
        <dbReference type="Proteomes" id="UP000315369"/>
    </source>
</evidence>
<protein>
    <submittedName>
        <fullName evidence="1">Uncharacterized protein</fullName>
    </submittedName>
</protein>